<dbReference type="FunFam" id="3.20.20.80:FF:000070">
    <property type="entry name" value="GDB1p Glycogen debranching enzyme"/>
    <property type="match status" value="1"/>
</dbReference>
<dbReference type="PANTHER" id="PTHR10569:SF2">
    <property type="entry name" value="GLYCOGEN DEBRANCHING ENZYME"/>
    <property type="match status" value="1"/>
</dbReference>
<dbReference type="InterPro" id="IPR032792">
    <property type="entry name" value="AGL_glucanoTrfase"/>
</dbReference>
<dbReference type="OrthoDB" id="10248904at2759"/>
<dbReference type="EMBL" id="OB660202">
    <property type="protein sequence ID" value="CAD7223453.1"/>
    <property type="molecule type" value="Genomic_DNA"/>
</dbReference>
<reference evidence="6" key="1">
    <citation type="submission" date="2020-11" db="EMBL/GenBank/DDBJ databases">
        <authorList>
            <person name="Tran Van P."/>
        </authorList>
    </citation>
    <scope>NUCLEOTIDE SEQUENCE</scope>
</reference>
<evidence type="ECO:0000259" key="5">
    <source>
        <dbReference type="Pfam" id="PF14702"/>
    </source>
</evidence>
<dbReference type="Pfam" id="PF14702">
    <property type="entry name" value="hGDE_central"/>
    <property type="match status" value="2"/>
</dbReference>
<dbReference type="Pfam" id="PF06202">
    <property type="entry name" value="GDE_C"/>
    <property type="match status" value="2"/>
</dbReference>
<feature type="domain" description="Glycogen debranching enzyme C-terminal" evidence="2">
    <location>
        <begin position="1516"/>
        <end position="1917"/>
    </location>
</feature>
<dbReference type="InterPro" id="IPR010401">
    <property type="entry name" value="AGL/Gdb1"/>
</dbReference>
<accession>A0A7R8W6E6</accession>
<feature type="domain" description="Glycogen debranching enzyme glucanotransferase" evidence="4">
    <location>
        <begin position="465"/>
        <end position="890"/>
    </location>
</feature>
<evidence type="ECO:0000259" key="3">
    <source>
        <dbReference type="Pfam" id="PF14699"/>
    </source>
</evidence>
<feature type="region of interest" description="Disordered" evidence="1">
    <location>
        <begin position="150"/>
        <end position="312"/>
    </location>
</feature>
<evidence type="ECO:0000313" key="6">
    <source>
        <dbReference type="EMBL" id="CAD7223453.1"/>
    </source>
</evidence>
<dbReference type="GO" id="GO:0004135">
    <property type="term" value="F:amylo-alpha-1,6-glucosidase activity"/>
    <property type="evidence" value="ECO:0007669"/>
    <property type="project" value="InterPro"/>
</dbReference>
<feature type="domain" description="Glycogen debranching enzyme C-terminal" evidence="2">
    <location>
        <begin position="1442"/>
        <end position="1488"/>
    </location>
</feature>
<feature type="compositionally biased region" description="Low complexity" evidence="1">
    <location>
        <begin position="255"/>
        <end position="274"/>
    </location>
</feature>
<dbReference type="InterPro" id="IPR032788">
    <property type="entry name" value="AGL_central"/>
</dbReference>
<feature type="compositionally biased region" description="Low complexity" evidence="1">
    <location>
        <begin position="189"/>
        <end position="206"/>
    </location>
</feature>
<feature type="compositionally biased region" description="Basic and acidic residues" evidence="1">
    <location>
        <begin position="34"/>
        <end position="61"/>
    </location>
</feature>
<dbReference type="Pfam" id="PF14701">
    <property type="entry name" value="hDGE_amylase"/>
    <property type="match status" value="1"/>
</dbReference>
<dbReference type="Pfam" id="PF14699">
    <property type="entry name" value="hGDE_N"/>
    <property type="match status" value="1"/>
</dbReference>
<feature type="compositionally biased region" description="Polar residues" evidence="1">
    <location>
        <begin position="243"/>
        <end position="254"/>
    </location>
</feature>
<evidence type="ECO:0000259" key="4">
    <source>
        <dbReference type="Pfam" id="PF14701"/>
    </source>
</evidence>
<dbReference type="Gene3D" id="3.20.20.80">
    <property type="entry name" value="Glycosidases"/>
    <property type="match status" value="2"/>
</dbReference>
<dbReference type="FunFam" id="3.20.20.80:FF:000108">
    <property type="entry name" value="glycogen debranching enzyme"/>
    <property type="match status" value="1"/>
</dbReference>
<evidence type="ECO:0000259" key="2">
    <source>
        <dbReference type="Pfam" id="PF06202"/>
    </source>
</evidence>
<dbReference type="SUPFAM" id="SSF51445">
    <property type="entry name" value="(Trans)glycosidases"/>
    <property type="match status" value="1"/>
</dbReference>
<dbReference type="GO" id="GO:0005980">
    <property type="term" value="P:glycogen catabolic process"/>
    <property type="evidence" value="ECO:0007669"/>
    <property type="project" value="InterPro"/>
</dbReference>
<sequence length="1925" mass="216636">MEALRRFMERICNLGGSIFRFFGSLFCRLCGRSREPTPSDKKGGEGKDIPEPKPAPRERIEGLNFPDPDYEKELEGLGIINRGSHGSYGACGSISPLTEAPRRREGSCEGDNHFEYHSDFTSAVLCPNYPRPIFDDEDAALLLEEEEAKTVSFPRRQREAKVVSFPRNQPEVNTVSSSPKKQPEGKTASSPKKQPVVKKVFSPKKQTSSVADRKNTSFPYQELPGEENFPFPSLEPSADKNSENQSAGDNSEYQSVASGPLSASSSDTTSYLTAQSSFSDEDKTPEAACKSDDSASDSRSSDITLAPVESGEEEELFRGFGSEFSAEFASTSTPFGFYQNPSMDVTEGTQIRILTLNASEQLESLLLRRLKKGWILRVCLGPSLFGRAVEFFTNHPLTSKEAFNREKYRRIRWQGRAEDATSLFADITMVSAGSFHYKFQEAGSVLGSGYYSVEPVLTFGDTGEVLSLDSIQMQSVMPKCLGYFDDWEDRLRVAKETGYNFIHFTPVQMLGASESAYSLADQRRLDPRYTRPGDQGGDGRERNMNDVEALVKKMETEWKVLSLCDIVLNHTAKESPWLKDHPESGYNLVNSPHMRPAYLLDRAIMHLSDDIGEGRLVTKGIPVTITSEADLTAIRKELLEVRIPSLRLWEFFSVDIDTLVKQFESSSPRSPSSSASKNEKLKIIQDPKYRRNQSTVNLGIGLQLFKNSEDFRRELERLNAAKKAEIEADMVVAVGNILSGARYERLDPSGPKFQTISAKVHPLVCQYFYQPYESKTIEEEEEEYLGNETLAEHILAHNGWVMGFDCLKNFADASCKVYFRRELVAWGDSVKLRFGNRPSDCPFLWEHMSKYVEEMARVFHGIRLDNCHSTPINVAQYMLDAGRRVRPDLYVIAELFTSSEATDNIFINRLGINSLIREALNAWDSHEQGRLVYLYGGETVGAFQLLSNIQLLSPSIAHAIFYDATHDNPSPIEKRSAYDSLPSSALVSMACCATGSNRGVDYLVPHHIHVVKESRPYSKWSDRTTDGRTGMEQGMLKGKKALNRLHQRMGLERFSQVFVDQMSPDVVAVTRHCPFNHKSIVLVAHTAFHWPHDFHKPRNLKVQGRIESVLLWGRIRHKESTHAWDFPKIKTYVQSPDGINGLDEFQVDIEEDITDLSAVKGIVVHQNEHEEDSFEVEFVEFPPGSIVAFQILLHPKAHEADKALQASLASPSALSLSESPISKLNLSDLNRVLFRCEEEEEGGGAYEVKPTGKLVYCGLQGKPTGKLVYCGLQGKPTGKLVYCGLQGKPTGKLVYCGLQGKPTGKLVYCGLQGFITELSSIRSKNDLGHPFCGNLRDGNWMMEYISGRLLVHESTREVGEWFKYQFDLLKQFPRYLIPAYFDAIVTAAYTLCLDQSWSLMSQFVREGSSFIRALAFGSIQMVSKIPSSPLPDLSPNLDTTGMTIGISLAAGLPHFAKEWFRNWGRDTFISLRGLMILTGRTADARCVWNALVLLFQSACLHTEALSFFMKPMFVDRQIILAYAGAMRHGLIPNLLDGGRHARFNCRDAVWWWLQAIQSYTLEVPHGEAILKDPVLRIFPSDDALPYEGNVEQPLHDVIQEAMQRHFEGICFREKRAGPQLDEHMTDNGFNIKITTDLDTGLIFGGNIDNCGTWMDKMGSSPHAGNRGKPATPRDGCAVEIAGLVKSTVRWLSELNSRGVYPYDGVSREREGTERVVWSWPLWNDKIQRSFEFNFYVPLQRTQGESHHVNRREIYKDTIRASQPWTDYQLRCNFPVALVVAPELVTPENARAALRVAKEVMLGPLGMKTLDPSDWAYRGDYDNSNDGHDPAVARGFNYHQGPEWVWPVGFFLRALLHFSRGSDEEEPTKAFIQRYLASHYQVLVNSAWRGLPELTNSDGKHCRDSCETQAWSMATILEVMYDLQRH</sequence>
<dbReference type="InterPro" id="IPR012341">
    <property type="entry name" value="6hp_glycosidase-like_sf"/>
</dbReference>
<feature type="compositionally biased region" description="Basic and acidic residues" evidence="1">
    <location>
        <begin position="280"/>
        <end position="293"/>
    </location>
</feature>
<feature type="region of interest" description="Disordered" evidence="1">
    <location>
        <begin position="34"/>
        <end position="66"/>
    </location>
</feature>
<dbReference type="GO" id="GO:0004134">
    <property type="term" value="F:4-alpha-glucanotransferase activity"/>
    <property type="evidence" value="ECO:0007669"/>
    <property type="project" value="InterPro"/>
</dbReference>
<dbReference type="InterPro" id="IPR032790">
    <property type="entry name" value="GDE_C"/>
</dbReference>
<feature type="compositionally biased region" description="Polar residues" evidence="1">
    <location>
        <begin position="166"/>
        <end position="180"/>
    </location>
</feature>
<dbReference type="Gene3D" id="1.50.10.10">
    <property type="match status" value="1"/>
</dbReference>
<dbReference type="InterPro" id="IPR017853">
    <property type="entry name" value="GH"/>
</dbReference>
<proteinExistence type="predicted"/>
<feature type="domain" description="Glycogen debranching enzyme central" evidence="5">
    <location>
        <begin position="1303"/>
        <end position="1349"/>
    </location>
</feature>
<organism evidence="6">
    <name type="scientific">Cyprideis torosa</name>
    <dbReference type="NCBI Taxonomy" id="163714"/>
    <lineage>
        <taxon>Eukaryota</taxon>
        <taxon>Metazoa</taxon>
        <taxon>Ecdysozoa</taxon>
        <taxon>Arthropoda</taxon>
        <taxon>Crustacea</taxon>
        <taxon>Oligostraca</taxon>
        <taxon>Ostracoda</taxon>
        <taxon>Podocopa</taxon>
        <taxon>Podocopida</taxon>
        <taxon>Cytherocopina</taxon>
        <taxon>Cytheroidea</taxon>
        <taxon>Cytherideidae</taxon>
        <taxon>Cyprideis</taxon>
    </lineage>
</organism>
<name>A0A7R8W6E6_9CRUS</name>
<dbReference type="CDD" id="cd11327">
    <property type="entry name" value="AmyAc_Glg_debranch_2"/>
    <property type="match status" value="1"/>
</dbReference>
<dbReference type="InterPro" id="IPR029436">
    <property type="entry name" value="AGL_euk_N"/>
</dbReference>
<gene>
    <name evidence="6" type="ORF">CTOB1V02_LOCUS1437</name>
</gene>
<feature type="domain" description="Glycogen debranching enzyme central" evidence="5">
    <location>
        <begin position="1034"/>
        <end position="1261"/>
    </location>
</feature>
<protein>
    <submittedName>
        <fullName evidence="6">Uncharacterized protein</fullName>
    </submittedName>
</protein>
<dbReference type="SUPFAM" id="SSF48208">
    <property type="entry name" value="Six-hairpin glycosidases"/>
    <property type="match status" value="1"/>
</dbReference>
<dbReference type="InterPro" id="IPR008928">
    <property type="entry name" value="6-hairpin_glycosidase_sf"/>
</dbReference>
<evidence type="ECO:0000256" key="1">
    <source>
        <dbReference type="SAM" id="MobiDB-lite"/>
    </source>
</evidence>
<feature type="domain" description="Eukaryotic glycogen debranching enzyme N-terminal" evidence="3">
    <location>
        <begin position="376"/>
        <end position="458"/>
    </location>
</feature>
<dbReference type="PANTHER" id="PTHR10569">
    <property type="entry name" value="GLYCOGEN DEBRANCHING ENZYME"/>
    <property type="match status" value="1"/>
</dbReference>